<dbReference type="PANTHER" id="PTHR21143:SF104">
    <property type="entry name" value="GUSTATORY RECEPTOR 8A-RELATED"/>
    <property type="match status" value="1"/>
</dbReference>
<feature type="transmembrane region" description="Helical" evidence="8">
    <location>
        <begin position="373"/>
        <end position="392"/>
    </location>
</feature>
<dbReference type="Pfam" id="PF08395">
    <property type="entry name" value="7tm_7"/>
    <property type="match status" value="1"/>
</dbReference>
<dbReference type="InterPro" id="IPR013604">
    <property type="entry name" value="7TM_chemorcpt"/>
</dbReference>
<dbReference type="GO" id="GO:0005886">
    <property type="term" value="C:plasma membrane"/>
    <property type="evidence" value="ECO:0007669"/>
    <property type="project" value="UniProtKB-SubCell"/>
</dbReference>
<reference evidence="9" key="1">
    <citation type="journal article" date="2020" name="J Insects Food Feed">
        <title>The yellow mealworm (Tenebrio molitor) genome: a resource for the emerging insects as food and feed industry.</title>
        <authorList>
            <person name="Eriksson T."/>
            <person name="Andere A."/>
            <person name="Kelstrup H."/>
            <person name="Emery V."/>
            <person name="Picard C."/>
        </authorList>
    </citation>
    <scope>NUCLEOTIDE SEQUENCE</scope>
    <source>
        <strain evidence="9">Stoneville</strain>
        <tissue evidence="9">Whole head</tissue>
    </source>
</reference>
<reference evidence="9" key="2">
    <citation type="submission" date="2021-08" db="EMBL/GenBank/DDBJ databases">
        <authorList>
            <person name="Eriksson T."/>
        </authorList>
    </citation>
    <scope>NUCLEOTIDE SEQUENCE</scope>
    <source>
        <strain evidence="9">Stoneville</strain>
        <tissue evidence="9">Whole head</tissue>
    </source>
</reference>
<dbReference type="GO" id="GO:0007635">
    <property type="term" value="P:chemosensory behavior"/>
    <property type="evidence" value="ECO:0007669"/>
    <property type="project" value="TreeGrafter"/>
</dbReference>
<dbReference type="GO" id="GO:0007165">
    <property type="term" value="P:signal transduction"/>
    <property type="evidence" value="ECO:0007669"/>
    <property type="project" value="UniProtKB-KW"/>
</dbReference>
<evidence type="ECO:0000256" key="4">
    <source>
        <dbReference type="ARBA" id="ARBA00022989"/>
    </source>
</evidence>
<gene>
    <name evidence="9" type="ORF">GEV33_002194</name>
</gene>
<evidence type="ECO:0000313" key="10">
    <source>
        <dbReference type="Proteomes" id="UP000719412"/>
    </source>
</evidence>
<proteinExistence type="inferred from homology"/>
<evidence type="ECO:0000256" key="7">
    <source>
        <dbReference type="ARBA" id="ARBA00023224"/>
    </source>
</evidence>
<dbReference type="GO" id="GO:0030424">
    <property type="term" value="C:axon"/>
    <property type="evidence" value="ECO:0007669"/>
    <property type="project" value="TreeGrafter"/>
</dbReference>
<dbReference type="GO" id="GO:0008049">
    <property type="term" value="P:male courtship behavior"/>
    <property type="evidence" value="ECO:0007669"/>
    <property type="project" value="TreeGrafter"/>
</dbReference>
<feature type="transmembrane region" description="Helical" evidence="8">
    <location>
        <begin position="162"/>
        <end position="181"/>
    </location>
</feature>
<evidence type="ECO:0000256" key="5">
    <source>
        <dbReference type="ARBA" id="ARBA00023136"/>
    </source>
</evidence>
<accession>A0A8J6LJ18</accession>
<feature type="transmembrane region" description="Helical" evidence="8">
    <location>
        <begin position="201"/>
        <end position="218"/>
    </location>
</feature>
<feature type="transmembrane region" description="Helical" evidence="8">
    <location>
        <begin position="293"/>
        <end position="321"/>
    </location>
</feature>
<feature type="transmembrane region" description="Helical" evidence="8">
    <location>
        <begin position="113"/>
        <end position="135"/>
    </location>
</feature>
<comment type="function">
    <text evidence="8">Gustatory receptor which mediates acceptance or avoidance behavior, depending on its substrates.</text>
</comment>
<evidence type="ECO:0000313" key="9">
    <source>
        <dbReference type="EMBL" id="KAH0820597.1"/>
    </source>
</evidence>
<dbReference type="Proteomes" id="UP000719412">
    <property type="component" value="Unassembled WGS sequence"/>
</dbReference>
<dbReference type="AlphaFoldDB" id="A0A8J6LJ18"/>
<dbReference type="PANTHER" id="PTHR21143">
    <property type="entry name" value="INVERTEBRATE GUSTATORY RECEPTOR"/>
    <property type="match status" value="1"/>
</dbReference>
<evidence type="ECO:0000256" key="6">
    <source>
        <dbReference type="ARBA" id="ARBA00023170"/>
    </source>
</evidence>
<dbReference type="GO" id="GO:0030425">
    <property type="term" value="C:dendrite"/>
    <property type="evidence" value="ECO:0007669"/>
    <property type="project" value="TreeGrafter"/>
</dbReference>
<feature type="transmembrane region" description="Helical" evidence="8">
    <location>
        <begin position="261"/>
        <end position="281"/>
    </location>
</feature>
<feature type="transmembrane region" description="Helical" evidence="8">
    <location>
        <begin position="79"/>
        <end position="101"/>
    </location>
</feature>
<organism evidence="9 10">
    <name type="scientific">Tenebrio molitor</name>
    <name type="common">Yellow mealworm beetle</name>
    <dbReference type="NCBI Taxonomy" id="7067"/>
    <lineage>
        <taxon>Eukaryota</taxon>
        <taxon>Metazoa</taxon>
        <taxon>Ecdysozoa</taxon>
        <taxon>Arthropoda</taxon>
        <taxon>Hexapoda</taxon>
        <taxon>Insecta</taxon>
        <taxon>Pterygota</taxon>
        <taxon>Neoptera</taxon>
        <taxon>Endopterygota</taxon>
        <taxon>Coleoptera</taxon>
        <taxon>Polyphaga</taxon>
        <taxon>Cucujiformia</taxon>
        <taxon>Tenebrionidae</taxon>
        <taxon>Tenebrio</taxon>
    </lineage>
</organism>
<dbReference type="GO" id="GO:0050909">
    <property type="term" value="P:sensory perception of taste"/>
    <property type="evidence" value="ECO:0007669"/>
    <property type="project" value="InterPro"/>
</dbReference>
<keyword evidence="5 8" id="KW-0472">Membrane</keyword>
<dbReference type="EMBL" id="JABDTM020011421">
    <property type="protein sequence ID" value="KAH0820597.1"/>
    <property type="molecule type" value="Genomic_DNA"/>
</dbReference>
<protein>
    <recommendedName>
        <fullName evidence="8">Gustatory receptor</fullName>
    </recommendedName>
</protein>
<keyword evidence="6 8" id="KW-0675">Receptor</keyword>
<comment type="similarity">
    <text evidence="8">Belongs to the insect chemoreceptor superfamily. Gustatory receptor (GR) family.</text>
</comment>
<name>A0A8J6LJ18_TENMO</name>
<keyword evidence="10" id="KW-1185">Reference proteome</keyword>
<keyword evidence="7 8" id="KW-0807">Transducer</keyword>
<comment type="subcellular location">
    <subcellularLocation>
        <location evidence="1 8">Cell membrane</location>
        <topology evidence="1 8">Multi-pass membrane protein</topology>
    </subcellularLocation>
</comment>
<keyword evidence="2 8" id="KW-1003">Cell membrane</keyword>
<keyword evidence="3 8" id="KW-0812">Transmembrane</keyword>
<evidence type="ECO:0000256" key="3">
    <source>
        <dbReference type="ARBA" id="ARBA00022692"/>
    </source>
</evidence>
<evidence type="ECO:0000256" key="1">
    <source>
        <dbReference type="ARBA" id="ARBA00004651"/>
    </source>
</evidence>
<comment type="caution">
    <text evidence="9">The sequence shown here is derived from an EMBL/GenBank/DDBJ whole genome shotgun (WGS) entry which is preliminary data.</text>
</comment>
<evidence type="ECO:0000256" key="8">
    <source>
        <dbReference type="RuleBase" id="RU363108"/>
    </source>
</evidence>
<dbReference type="GO" id="GO:0043025">
    <property type="term" value="C:neuronal cell body"/>
    <property type="evidence" value="ECO:0007669"/>
    <property type="project" value="TreeGrafter"/>
</dbReference>
<sequence length="393" mass="45631">MGQYTRCATITDLVSNFLLFTKRVQSIESITVASTALLWCLVMEISDLNILSISFAIGKFLAVTPHSLDVKQNRRCQKIYSLFMCTAITVGLSVTYCYRIPFYKNFDLIKLTIHVFLDICLYAFNFYTTIVVTFCREQQWQVLVSNLQTIECTTPKHSFIKWFAVANVLYWALMLGTIWTWIVNFGVEYYKQYVMDAVQLYSKFIYIYLICAILNMFLKRYREIRRLIKNIFSENDNHLLFIKVKYNIWGLRQSIEAFNQIFGWPILFVILYSCLRILIYMDLLIDSQKNLGIGITIVNVGILVVLFVGSVVIIVSCDAILEEGETIVRLLSKYRYSANGGRNDEVKILSGMMKDNFPEFSAARFFSIDRTTIFGILQSITTFFIILIQFNFA</sequence>
<evidence type="ECO:0000256" key="2">
    <source>
        <dbReference type="ARBA" id="ARBA00022475"/>
    </source>
</evidence>
<keyword evidence="4 8" id="KW-1133">Transmembrane helix</keyword>